<dbReference type="EMBL" id="BPLR01015450">
    <property type="protein sequence ID" value="GIY76209.1"/>
    <property type="molecule type" value="Genomic_DNA"/>
</dbReference>
<comment type="caution">
    <text evidence="1">The sequence shown here is derived from an EMBL/GenBank/DDBJ whole genome shotgun (WGS) entry which is preliminary data.</text>
</comment>
<organism evidence="1 2">
    <name type="scientific">Caerostris extrusa</name>
    <name type="common">Bark spider</name>
    <name type="synonym">Caerostris bankana</name>
    <dbReference type="NCBI Taxonomy" id="172846"/>
    <lineage>
        <taxon>Eukaryota</taxon>
        <taxon>Metazoa</taxon>
        <taxon>Ecdysozoa</taxon>
        <taxon>Arthropoda</taxon>
        <taxon>Chelicerata</taxon>
        <taxon>Arachnida</taxon>
        <taxon>Araneae</taxon>
        <taxon>Araneomorphae</taxon>
        <taxon>Entelegynae</taxon>
        <taxon>Araneoidea</taxon>
        <taxon>Araneidae</taxon>
        <taxon>Caerostris</taxon>
    </lineage>
</organism>
<name>A0AAV4W1Y3_CAEEX</name>
<protein>
    <submittedName>
        <fullName evidence="1">Uncharacterized protein</fullName>
    </submittedName>
</protein>
<evidence type="ECO:0000313" key="2">
    <source>
        <dbReference type="Proteomes" id="UP001054945"/>
    </source>
</evidence>
<reference evidence="1 2" key="1">
    <citation type="submission" date="2021-06" db="EMBL/GenBank/DDBJ databases">
        <title>Caerostris extrusa draft genome.</title>
        <authorList>
            <person name="Kono N."/>
            <person name="Arakawa K."/>
        </authorList>
    </citation>
    <scope>NUCLEOTIDE SEQUENCE [LARGE SCALE GENOMIC DNA]</scope>
</reference>
<dbReference type="AlphaFoldDB" id="A0AAV4W1Y3"/>
<accession>A0AAV4W1Y3</accession>
<sequence length="129" mass="14129">MQLIKITNLSRNPIKQETLVTNQSPRLNEEKNHQILINFTQEQVRRRTTEEKQVFRSVLLPGDGGGRDAGGGGRGLFVLLIKNVIEGCSPLLCGEGGISGQPFMGPEKDPLDGHVEKVLSCCAHQNLLV</sequence>
<dbReference type="Proteomes" id="UP001054945">
    <property type="component" value="Unassembled WGS sequence"/>
</dbReference>
<gene>
    <name evidence="1" type="ORF">CEXT_377061</name>
</gene>
<keyword evidence="2" id="KW-1185">Reference proteome</keyword>
<evidence type="ECO:0000313" key="1">
    <source>
        <dbReference type="EMBL" id="GIY76209.1"/>
    </source>
</evidence>
<proteinExistence type="predicted"/>